<keyword evidence="2" id="KW-1185">Reference proteome</keyword>
<dbReference type="EMBL" id="FZQP02001504">
    <property type="protein sequence ID" value="VVC93058.1"/>
    <property type="molecule type" value="Genomic_DNA"/>
</dbReference>
<gene>
    <name evidence="1" type="ORF">LSINAPIS_LOCUS5335</name>
</gene>
<dbReference type="AlphaFoldDB" id="A0A5E4Q783"/>
<sequence length="221" mass="25236">MDVYGYRAYQHNQSDELAKQMFVPQPINVMSFPNTANRDIPEPHTMPAPSGIPWNTQDLSWSMQSPPNLVQFTGEMPFEQKPNFHCKRKSNDMEPVIPPKQLITEEKMAEHLSSLHISSSYTQHSLASEDVMEVSFEQPSISDRLKGHTIVLSEDIKKIKEEPLLPPSLIDTIPNPQMSLVVWKPIEEIIKIKPEDMKEEETMRRNGVLVAVDANGMEIEM</sequence>
<proteinExistence type="predicted"/>
<organism evidence="1 2">
    <name type="scientific">Leptidea sinapis</name>
    <dbReference type="NCBI Taxonomy" id="189913"/>
    <lineage>
        <taxon>Eukaryota</taxon>
        <taxon>Metazoa</taxon>
        <taxon>Ecdysozoa</taxon>
        <taxon>Arthropoda</taxon>
        <taxon>Hexapoda</taxon>
        <taxon>Insecta</taxon>
        <taxon>Pterygota</taxon>
        <taxon>Neoptera</taxon>
        <taxon>Endopterygota</taxon>
        <taxon>Lepidoptera</taxon>
        <taxon>Glossata</taxon>
        <taxon>Ditrysia</taxon>
        <taxon>Papilionoidea</taxon>
        <taxon>Pieridae</taxon>
        <taxon>Dismorphiinae</taxon>
        <taxon>Leptidea</taxon>
    </lineage>
</organism>
<name>A0A5E4Q783_9NEOP</name>
<accession>A0A5E4Q783</accession>
<reference evidence="1 2" key="1">
    <citation type="submission" date="2017-07" db="EMBL/GenBank/DDBJ databases">
        <authorList>
            <person name="Talla V."/>
            <person name="Backstrom N."/>
        </authorList>
    </citation>
    <scope>NUCLEOTIDE SEQUENCE [LARGE SCALE GENOMIC DNA]</scope>
</reference>
<dbReference type="Proteomes" id="UP000324832">
    <property type="component" value="Unassembled WGS sequence"/>
</dbReference>
<evidence type="ECO:0000313" key="2">
    <source>
        <dbReference type="Proteomes" id="UP000324832"/>
    </source>
</evidence>
<evidence type="ECO:0000313" key="1">
    <source>
        <dbReference type="EMBL" id="VVC93058.1"/>
    </source>
</evidence>
<protein>
    <submittedName>
        <fullName evidence="1">Uncharacterized protein</fullName>
    </submittedName>
</protein>